<evidence type="ECO:0000256" key="2">
    <source>
        <dbReference type="SAM" id="MobiDB-lite"/>
    </source>
</evidence>
<dbReference type="VEuPathDB" id="FungiDB:KRP23_14162"/>
<reference evidence="4" key="1">
    <citation type="journal article" date="2006" name="Science">
        <title>Phytophthora genome sequences uncover evolutionary origins and mechanisms of pathogenesis.</title>
        <authorList>
            <person name="Tyler B.M."/>
            <person name="Tripathy S."/>
            <person name="Zhang X."/>
            <person name="Dehal P."/>
            <person name="Jiang R.H."/>
            <person name="Aerts A."/>
            <person name="Arredondo F.D."/>
            <person name="Baxter L."/>
            <person name="Bensasson D."/>
            <person name="Beynon J.L."/>
            <person name="Chapman J."/>
            <person name="Damasceno C.M."/>
            <person name="Dorrance A.E."/>
            <person name="Dou D."/>
            <person name="Dickerman A.W."/>
            <person name="Dubchak I.L."/>
            <person name="Garbelotto M."/>
            <person name="Gijzen M."/>
            <person name="Gordon S.G."/>
            <person name="Govers F."/>
            <person name="Grunwald N.J."/>
            <person name="Huang W."/>
            <person name="Ivors K.L."/>
            <person name="Jones R.W."/>
            <person name="Kamoun S."/>
            <person name="Krampis K."/>
            <person name="Lamour K.H."/>
            <person name="Lee M.K."/>
            <person name="McDonald W.H."/>
            <person name="Medina M."/>
            <person name="Meijer H.J."/>
            <person name="Nordberg E.K."/>
            <person name="Maclean D.J."/>
            <person name="Ospina-Giraldo M.D."/>
            <person name="Morris P.F."/>
            <person name="Phuntumart V."/>
            <person name="Putnam N.H."/>
            <person name="Rash S."/>
            <person name="Rose J.K."/>
            <person name="Sakihama Y."/>
            <person name="Salamov A.A."/>
            <person name="Savidor A."/>
            <person name="Scheuring C.F."/>
            <person name="Smith B.M."/>
            <person name="Sobral B.W."/>
            <person name="Terry A."/>
            <person name="Torto-Alalibo T.A."/>
            <person name="Win J."/>
            <person name="Xu Z."/>
            <person name="Zhang H."/>
            <person name="Grigoriev I.V."/>
            <person name="Rokhsar D.S."/>
            <person name="Boore J.L."/>
        </authorList>
    </citation>
    <scope>NUCLEOTIDE SEQUENCE [LARGE SCALE GENOMIC DNA]</scope>
    <source>
        <strain evidence="4">Pr102</strain>
    </source>
</reference>
<dbReference type="InParanoid" id="H3GYA7"/>
<evidence type="ECO:0000256" key="1">
    <source>
        <dbReference type="SAM" id="Coils"/>
    </source>
</evidence>
<feature type="region of interest" description="Disordered" evidence="2">
    <location>
        <begin position="232"/>
        <end position="302"/>
    </location>
</feature>
<dbReference type="OMA" id="SKQTHAG"/>
<reference evidence="3" key="2">
    <citation type="submission" date="2015-06" db="UniProtKB">
        <authorList>
            <consortium name="EnsemblProtists"/>
        </authorList>
    </citation>
    <scope>IDENTIFICATION</scope>
    <source>
        <strain evidence="3">Pr102</strain>
    </source>
</reference>
<feature type="coiled-coil region" evidence="1">
    <location>
        <begin position="330"/>
        <end position="382"/>
    </location>
</feature>
<dbReference type="EMBL" id="DS566072">
    <property type="status" value="NOT_ANNOTATED_CDS"/>
    <property type="molecule type" value="Genomic_DNA"/>
</dbReference>
<evidence type="ECO:0000313" key="4">
    <source>
        <dbReference type="Proteomes" id="UP000005238"/>
    </source>
</evidence>
<dbReference type="Proteomes" id="UP000005238">
    <property type="component" value="Unassembled WGS sequence"/>
</dbReference>
<protein>
    <submittedName>
        <fullName evidence="3">Uncharacterized protein</fullName>
    </submittedName>
</protein>
<keyword evidence="1" id="KW-0175">Coiled coil</keyword>
<dbReference type="RefSeq" id="XP_067737716.1">
    <property type="nucleotide sequence ID" value="XM_067884952.1"/>
</dbReference>
<evidence type="ECO:0000313" key="3">
    <source>
        <dbReference type="EnsemblProtists" id="Phyra82662"/>
    </source>
</evidence>
<dbReference type="VEuPathDB" id="FungiDB:KRP22_14422"/>
<keyword evidence="4" id="KW-1185">Reference proteome</keyword>
<feature type="compositionally biased region" description="Basic and acidic residues" evidence="2">
    <location>
        <begin position="233"/>
        <end position="254"/>
    </location>
</feature>
<sequence>MNAAPREIRWLRRIMTELGDAAVRALTHVEADEDDDSDLDRLLRRAMLLLRSRAINDQLSGASAPDDSDGGEDGDDDELDQLLQRALKLLREQLAKNNQCSSSMEVEVVAGVPKQEDGDDELDRLLRRAMLLFAERRQRSLGCDDAETAELDVVWLKSIPSAASPGLTDEDDDEKDEEDDELDEQLHRAGALLRQRVRGRQQPVVKEHEAPVLEKESNLMDWRRTLRLQHRNKVQEEESRKRPRKDEAEVPPERKSKRARCLIGLKQEAQAEPVQTEERSSFDTTASTLETTQSSAEPVPPVEHPAHCVTPASKDLVPEQPQLTCNELELQTLRADNMKLVAENADLHQKLQANNSSDARLVLLLQEQVQRLQQRELELMRDLARCRPTP</sequence>
<dbReference type="eggNOG" id="ENOG502RF77">
    <property type="taxonomic scope" value="Eukaryota"/>
</dbReference>
<organism evidence="3 4">
    <name type="scientific">Phytophthora ramorum</name>
    <name type="common">Sudden oak death agent</name>
    <dbReference type="NCBI Taxonomy" id="164328"/>
    <lineage>
        <taxon>Eukaryota</taxon>
        <taxon>Sar</taxon>
        <taxon>Stramenopiles</taxon>
        <taxon>Oomycota</taxon>
        <taxon>Peronosporomycetes</taxon>
        <taxon>Peronosporales</taxon>
        <taxon>Peronosporaceae</taxon>
        <taxon>Phytophthora</taxon>
    </lineage>
</organism>
<dbReference type="GeneID" id="94220750"/>
<proteinExistence type="predicted"/>
<accession>H3GYA7</accession>
<dbReference type="AlphaFoldDB" id="H3GYA7"/>
<feature type="region of interest" description="Disordered" evidence="2">
    <location>
        <begin position="162"/>
        <end position="184"/>
    </location>
</feature>
<dbReference type="HOGENOM" id="CLU_759663_0_0_1"/>
<dbReference type="EnsemblProtists" id="Phyra82662">
    <property type="protein sequence ID" value="Phyra82662"/>
    <property type="gene ID" value="Phyra82662"/>
</dbReference>
<feature type="compositionally biased region" description="Acidic residues" evidence="2">
    <location>
        <begin position="168"/>
        <end position="183"/>
    </location>
</feature>
<feature type="compositionally biased region" description="Polar residues" evidence="2">
    <location>
        <begin position="282"/>
        <end position="296"/>
    </location>
</feature>
<name>H3GYA7_PHYRM</name>